<dbReference type="InterPro" id="IPR036249">
    <property type="entry name" value="Thioredoxin-like_sf"/>
</dbReference>
<sequence>MNELQHASNPYLRQHASNPIHWKAWHPTVFEQAQEQNKLVIVSIGYSTCHWCHVMEEESFTNPAVAEVMNQDFISIKVDREEHPDVDAYYMKAVQLMTKQGGWPLNVVCLPDGRPIWGGTYFPKQTWVDALTQLAQLHQNKPEATLEFATKLQEGVYIMGLAPVANEESRFNLDMVLEKWKQSFDLEYGGYQRAPKFMMPTNLLYLQKVGDLTRDKDLLHYIDLTLTQMAWGGIFDVLEGGFSRYSVDFKWHIPHFEKMLYDNAQLLSVYSDAYKRTANPLYLEVITKTIQFIQRNWLSDWGGIYSALDADSVNEKGISQEGAYYVWTEATLRRILGDDFSLFAQIFNVNAYGYWEEGHFVLIQNQPLASIATANQLDVFDLQERKKKWEQLLLQERDHRPKPHLDDKIICSWNAMLITGLLDAYSATNETSYLQQAESIYLYIQTYLLDEERGLFHSSHNQNVHTLGYLDDYAFYIQALIRLFEHTANQDYLWQAKRLMDLTLDLFLDEKSKFFYFNQASQANHILRSIETEDNVIPSANAVLCMNLLQLGVAFEHTHYTQLAQHMIEVMQSNLDYPSAYSHWLLAMLYTTAPAELAIVGTDALEASLQVQANLISKTFVFPINQPSTIPYFEKYTIQETTQYYLCENRHCLTPTTDLSSLIKL</sequence>
<name>A0A378U3I0_MYROD</name>
<organism evidence="2 3">
    <name type="scientific">Myroides odoratus</name>
    <name type="common">Flavobacterium odoratum</name>
    <dbReference type="NCBI Taxonomy" id="256"/>
    <lineage>
        <taxon>Bacteria</taxon>
        <taxon>Pseudomonadati</taxon>
        <taxon>Bacteroidota</taxon>
        <taxon>Flavobacteriia</taxon>
        <taxon>Flavobacteriales</taxon>
        <taxon>Flavobacteriaceae</taxon>
        <taxon>Myroides</taxon>
    </lineage>
</organism>
<evidence type="ECO:0000259" key="1">
    <source>
        <dbReference type="Pfam" id="PF03190"/>
    </source>
</evidence>
<dbReference type="CDD" id="cd02955">
    <property type="entry name" value="SSP411"/>
    <property type="match status" value="1"/>
</dbReference>
<dbReference type="InterPro" id="IPR004879">
    <property type="entry name" value="Ssp411-like_TRX"/>
</dbReference>
<dbReference type="Gene3D" id="1.50.10.20">
    <property type="match status" value="1"/>
</dbReference>
<gene>
    <name evidence="2" type="ORF">NCTC11179_03352</name>
</gene>
<dbReference type="RefSeq" id="WP_115092460.1">
    <property type="nucleotide sequence ID" value="NZ_CP068107.1"/>
</dbReference>
<dbReference type="AlphaFoldDB" id="A0A378U3I0"/>
<accession>A0A378U3I0</accession>
<evidence type="ECO:0000313" key="3">
    <source>
        <dbReference type="Proteomes" id="UP000255024"/>
    </source>
</evidence>
<dbReference type="Pfam" id="PF03190">
    <property type="entry name" value="Thioredox_DsbH"/>
    <property type="match status" value="1"/>
</dbReference>
<dbReference type="Gene3D" id="3.40.30.10">
    <property type="entry name" value="Glutaredoxin"/>
    <property type="match status" value="1"/>
</dbReference>
<dbReference type="PANTHER" id="PTHR42899:SF1">
    <property type="entry name" value="SPERMATOGENESIS-ASSOCIATED PROTEIN 20"/>
    <property type="match status" value="1"/>
</dbReference>
<dbReference type="InterPro" id="IPR005198">
    <property type="entry name" value="Glyco_hydro_76"/>
</dbReference>
<dbReference type="SUPFAM" id="SSF48208">
    <property type="entry name" value="Six-hairpin glycosidases"/>
    <property type="match status" value="1"/>
</dbReference>
<dbReference type="PANTHER" id="PTHR42899">
    <property type="entry name" value="SPERMATOGENESIS-ASSOCIATED PROTEIN 20"/>
    <property type="match status" value="1"/>
</dbReference>
<dbReference type="Proteomes" id="UP000255024">
    <property type="component" value="Unassembled WGS sequence"/>
</dbReference>
<dbReference type="GO" id="GO:0005975">
    <property type="term" value="P:carbohydrate metabolic process"/>
    <property type="evidence" value="ECO:0007669"/>
    <property type="project" value="InterPro"/>
</dbReference>
<proteinExistence type="predicted"/>
<feature type="domain" description="Spermatogenesis-associated protein 20-like TRX" evidence="1">
    <location>
        <begin position="2"/>
        <end position="152"/>
    </location>
</feature>
<dbReference type="SUPFAM" id="SSF52833">
    <property type="entry name" value="Thioredoxin-like"/>
    <property type="match status" value="1"/>
</dbReference>
<dbReference type="InterPro" id="IPR024705">
    <property type="entry name" value="Ssp411"/>
</dbReference>
<dbReference type="EMBL" id="UGQL01000002">
    <property type="protein sequence ID" value="STZ69835.1"/>
    <property type="molecule type" value="Genomic_DNA"/>
</dbReference>
<dbReference type="PIRSF" id="PIRSF006402">
    <property type="entry name" value="UCP006402_thioredoxin"/>
    <property type="match status" value="1"/>
</dbReference>
<reference evidence="2 3" key="1">
    <citation type="submission" date="2018-06" db="EMBL/GenBank/DDBJ databases">
        <authorList>
            <consortium name="Pathogen Informatics"/>
            <person name="Doyle S."/>
        </authorList>
    </citation>
    <scope>NUCLEOTIDE SEQUENCE [LARGE SCALE GENOMIC DNA]</scope>
    <source>
        <strain evidence="2 3">NCTC11179</strain>
    </source>
</reference>
<dbReference type="InterPro" id="IPR008928">
    <property type="entry name" value="6-hairpin_glycosidase_sf"/>
</dbReference>
<keyword evidence="3" id="KW-1185">Reference proteome</keyword>
<protein>
    <submittedName>
        <fullName evidence="2">Thioredoxin-related protein</fullName>
    </submittedName>
</protein>
<dbReference type="Pfam" id="PF03663">
    <property type="entry name" value="Glyco_hydro_76"/>
    <property type="match status" value="1"/>
</dbReference>
<evidence type="ECO:0000313" key="2">
    <source>
        <dbReference type="EMBL" id="STZ69835.1"/>
    </source>
</evidence>